<dbReference type="EMBL" id="JBDIVD010000001">
    <property type="protein sequence ID" value="MEN3153369.1"/>
    <property type="molecule type" value="Genomic_DNA"/>
</dbReference>
<dbReference type="AlphaFoldDB" id="A0ABD5KQ91"/>
<name>A0ABD5KQ91_PRIAR</name>
<dbReference type="InterPro" id="IPR036640">
    <property type="entry name" value="ABC1_TM_sf"/>
</dbReference>
<dbReference type="Pfam" id="PF00664">
    <property type="entry name" value="ABC_membrane"/>
    <property type="match status" value="1"/>
</dbReference>
<evidence type="ECO:0000256" key="7">
    <source>
        <dbReference type="ARBA" id="ARBA00023136"/>
    </source>
</evidence>
<comment type="similarity">
    <text evidence="2">Belongs to the ABC transporter superfamily.</text>
</comment>
<evidence type="ECO:0000256" key="6">
    <source>
        <dbReference type="ARBA" id="ARBA00022989"/>
    </source>
</evidence>
<evidence type="ECO:0000259" key="9">
    <source>
        <dbReference type="PROSITE" id="PS50893"/>
    </source>
</evidence>
<dbReference type="Gene3D" id="1.20.1560.10">
    <property type="entry name" value="ABC transporter type 1, transmembrane domain"/>
    <property type="match status" value="1"/>
</dbReference>
<dbReference type="SUPFAM" id="SSF90123">
    <property type="entry name" value="ABC transporter transmembrane region"/>
    <property type="match status" value="1"/>
</dbReference>
<evidence type="ECO:0000313" key="12">
    <source>
        <dbReference type="Proteomes" id="UP001418804"/>
    </source>
</evidence>
<dbReference type="PROSITE" id="PS50929">
    <property type="entry name" value="ABC_TM1F"/>
    <property type="match status" value="1"/>
</dbReference>
<dbReference type="Pfam" id="PF00005">
    <property type="entry name" value="ABC_tran"/>
    <property type="match status" value="1"/>
</dbReference>
<keyword evidence="6 8" id="KW-1133">Transmembrane helix</keyword>
<dbReference type="PANTHER" id="PTHR43394:SF1">
    <property type="entry name" value="ATP-BINDING CASSETTE SUB-FAMILY B MEMBER 10, MITOCHONDRIAL"/>
    <property type="match status" value="1"/>
</dbReference>
<comment type="caution">
    <text evidence="11">The sequence shown here is derived from an EMBL/GenBank/DDBJ whole genome shotgun (WGS) entry which is preliminary data.</text>
</comment>
<feature type="domain" description="ABC transporter" evidence="9">
    <location>
        <begin position="355"/>
        <end position="589"/>
    </location>
</feature>
<sequence length="603" mass="67775">MISLKKIKQFDIREYISIKETKSMVQWLWPYVMKHKGAYIGLFILLFVEITLTLLSAWFIGNITDAAVHGNFERLKWLVAIGVGLSVTSITANFIDTYLETIAVNAVKRDLNLDLYKHILLLRERDVSNLHSGELLSHFTNDIHNVEGVIGRGLINLVRFPIISIAAFIYLIQINWKLSLLIVLVSPIAITGGAIFGVLLRNNSRIMNELISNIIKKLNDTFHGFTVIRSFTLEKLFYRDYRQKNEQLYSLEMREAKLRGWFYAGSEAIGAIAFLISLIIGAFFVTDKIITIGALLTFINLVNQLISPLTGLAGQWAGYQRSVSALERITKLLNYPTQAKALPHYTSATLVQKDIQVRNLTFSYHESAIVFKDFNLYIPAGKAVALVGPSGAGKSTLFNLIQHFYEPHFGTISIDGHSIDELTISELRSSIAYVPQETFLFSGTIKDNLMIARPLATEEEMINAAVHANIHDHIMTLPNGYETEVGERGAKLSGGQRQRLAIARAILKDAPILLLDEATSALDSETEHLVKEALDRLMINRTTIMIAHRLSTIQHADLIVVMDQGEVVQKGTHEELMRQSGMYRRLNNAQEISEQNPIMLKAK</sequence>
<accession>A0ABD5KQ91</accession>
<dbReference type="InterPro" id="IPR003439">
    <property type="entry name" value="ABC_transporter-like_ATP-bd"/>
</dbReference>
<dbReference type="SUPFAM" id="SSF52540">
    <property type="entry name" value="P-loop containing nucleoside triphosphate hydrolases"/>
    <property type="match status" value="1"/>
</dbReference>
<dbReference type="PANTHER" id="PTHR43394">
    <property type="entry name" value="ATP-DEPENDENT PERMEASE MDL1, MITOCHONDRIAL"/>
    <property type="match status" value="1"/>
</dbReference>
<dbReference type="PROSITE" id="PS00211">
    <property type="entry name" value="ABC_TRANSPORTER_1"/>
    <property type="match status" value="1"/>
</dbReference>
<keyword evidence="7 8" id="KW-0472">Membrane</keyword>
<evidence type="ECO:0000256" key="5">
    <source>
        <dbReference type="ARBA" id="ARBA00022840"/>
    </source>
</evidence>
<dbReference type="PROSITE" id="PS50893">
    <property type="entry name" value="ABC_TRANSPORTER_2"/>
    <property type="match status" value="1"/>
</dbReference>
<dbReference type="SMART" id="SM00382">
    <property type="entry name" value="AAA"/>
    <property type="match status" value="1"/>
</dbReference>
<feature type="transmembrane region" description="Helical" evidence="8">
    <location>
        <begin position="178"/>
        <end position="200"/>
    </location>
</feature>
<dbReference type="InterPro" id="IPR017871">
    <property type="entry name" value="ABC_transporter-like_CS"/>
</dbReference>
<evidence type="ECO:0000256" key="1">
    <source>
        <dbReference type="ARBA" id="ARBA00004651"/>
    </source>
</evidence>
<dbReference type="Gene3D" id="3.40.50.300">
    <property type="entry name" value="P-loop containing nucleotide triphosphate hydrolases"/>
    <property type="match status" value="1"/>
</dbReference>
<evidence type="ECO:0000313" key="11">
    <source>
        <dbReference type="EMBL" id="MEN3153369.1"/>
    </source>
</evidence>
<keyword evidence="3 8" id="KW-0812">Transmembrane</keyword>
<protein>
    <submittedName>
        <fullName evidence="11">ABC transporter ATP-binding protein</fullName>
    </submittedName>
</protein>
<dbReference type="Proteomes" id="UP001418804">
    <property type="component" value="Unassembled WGS sequence"/>
</dbReference>
<dbReference type="GO" id="GO:0005886">
    <property type="term" value="C:plasma membrane"/>
    <property type="evidence" value="ECO:0007669"/>
    <property type="project" value="UniProtKB-SubCell"/>
</dbReference>
<organism evidence="11 12">
    <name type="scientific">Priestia aryabhattai</name>
    <name type="common">Bacillus aryabhattai</name>
    <dbReference type="NCBI Taxonomy" id="412384"/>
    <lineage>
        <taxon>Bacteria</taxon>
        <taxon>Bacillati</taxon>
        <taxon>Bacillota</taxon>
        <taxon>Bacilli</taxon>
        <taxon>Bacillales</taxon>
        <taxon>Bacillaceae</taxon>
        <taxon>Priestia</taxon>
    </lineage>
</organism>
<evidence type="ECO:0000256" key="3">
    <source>
        <dbReference type="ARBA" id="ARBA00022692"/>
    </source>
</evidence>
<reference evidence="11 12" key="2">
    <citation type="submission" date="2024-05" db="EMBL/GenBank/DDBJ databases">
        <authorList>
            <person name="Zheng X."/>
        </authorList>
    </citation>
    <scope>NUCLEOTIDE SEQUENCE [LARGE SCALE GENOMIC DNA]</scope>
    <source>
        <strain evidence="11 12">C4-10</strain>
    </source>
</reference>
<keyword evidence="5 11" id="KW-0067">ATP-binding</keyword>
<dbReference type="FunFam" id="3.40.50.300:FF:000218">
    <property type="entry name" value="Multidrug ABC transporter ATP-binding protein"/>
    <property type="match status" value="1"/>
</dbReference>
<gene>
    <name evidence="11" type="ORF">ABDD91_11015</name>
</gene>
<feature type="transmembrane region" description="Helical" evidence="8">
    <location>
        <begin position="38"/>
        <end position="61"/>
    </location>
</feature>
<evidence type="ECO:0000256" key="4">
    <source>
        <dbReference type="ARBA" id="ARBA00022741"/>
    </source>
</evidence>
<dbReference type="InterPro" id="IPR011527">
    <property type="entry name" value="ABC1_TM_dom"/>
</dbReference>
<dbReference type="InterPro" id="IPR039421">
    <property type="entry name" value="Type_1_exporter"/>
</dbReference>
<keyword evidence="4" id="KW-0547">Nucleotide-binding</keyword>
<evidence type="ECO:0000259" key="10">
    <source>
        <dbReference type="PROSITE" id="PS50929"/>
    </source>
</evidence>
<dbReference type="InterPro" id="IPR027417">
    <property type="entry name" value="P-loop_NTPase"/>
</dbReference>
<feature type="transmembrane region" description="Helical" evidence="8">
    <location>
        <begin position="261"/>
        <end position="285"/>
    </location>
</feature>
<evidence type="ECO:0000256" key="8">
    <source>
        <dbReference type="SAM" id="Phobius"/>
    </source>
</evidence>
<evidence type="ECO:0000256" key="2">
    <source>
        <dbReference type="ARBA" id="ARBA00005417"/>
    </source>
</evidence>
<dbReference type="RefSeq" id="WP_108674687.1">
    <property type="nucleotide sequence ID" value="NZ_JAQQBN010000001.1"/>
</dbReference>
<dbReference type="InterPro" id="IPR003593">
    <property type="entry name" value="AAA+_ATPase"/>
</dbReference>
<feature type="domain" description="ABC transmembrane type-1" evidence="10">
    <location>
        <begin position="40"/>
        <end position="321"/>
    </location>
</feature>
<feature type="transmembrane region" description="Helical" evidence="8">
    <location>
        <begin position="154"/>
        <end position="172"/>
    </location>
</feature>
<feature type="transmembrane region" description="Helical" evidence="8">
    <location>
        <begin position="77"/>
        <end position="99"/>
    </location>
</feature>
<dbReference type="GO" id="GO:0005524">
    <property type="term" value="F:ATP binding"/>
    <property type="evidence" value="ECO:0007669"/>
    <property type="project" value="UniProtKB-KW"/>
</dbReference>
<dbReference type="CDD" id="cd07346">
    <property type="entry name" value="ABC_6TM_exporters"/>
    <property type="match status" value="1"/>
</dbReference>
<reference evidence="11 12" key="1">
    <citation type="submission" date="2024-05" db="EMBL/GenBank/DDBJ databases">
        <title>The mechanism of isolation and screening of efficient mineral weathering bacteria priestia aryabhattai c4-10 with weathered biotite.</title>
        <authorList>
            <person name="Yang S."/>
        </authorList>
    </citation>
    <scope>NUCLEOTIDE SEQUENCE [LARGE SCALE GENOMIC DNA]</scope>
    <source>
        <strain evidence="11 12">C4-10</strain>
    </source>
</reference>
<proteinExistence type="inferred from homology"/>
<comment type="subcellular location">
    <subcellularLocation>
        <location evidence="1">Cell membrane</location>
        <topology evidence="1">Multi-pass membrane protein</topology>
    </subcellularLocation>
</comment>